<dbReference type="InterPro" id="IPR004875">
    <property type="entry name" value="DDE_SF_endonuclease_dom"/>
</dbReference>
<dbReference type="Pfam" id="PF03184">
    <property type="entry name" value="DDE_1"/>
    <property type="match status" value="1"/>
</dbReference>
<dbReference type="PANTHER" id="PTHR19303:SF74">
    <property type="entry name" value="POGO TRANSPOSABLE ELEMENT WITH KRAB DOMAIN"/>
    <property type="match status" value="1"/>
</dbReference>
<organism evidence="4 5">
    <name type="scientific">Diabrotica virgifera virgifera</name>
    <name type="common">western corn rootworm</name>
    <dbReference type="NCBI Taxonomy" id="50390"/>
    <lineage>
        <taxon>Eukaryota</taxon>
        <taxon>Metazoa</taxon>
        <taxon>Ecdysozoa</taxon>
        <taxon>Arthropoda</taxon>
        <taxon>Hexapoda</taxon>
        <taxon>Insecta</taxon>
        <taxon>Pterygota</taxon>
        <taxon>Neoptera</taxon>
        <taxon>Endopterygota</taxon>
        <taxon>Coleoptera</taxon>
        <taxon>Polyphaga</taxon>
        <taxon>Cucujiformia</taxon>
        <taxon>Chrysomeloidea</taxon>
        <taxon>Chrysomelidae</taxon>
        <taxon>Galerucinae</taxon>
        <taxon>Diabroticina</taxon>
        <taxon>Diabroticites</taxon>
        <taxon>Diabrotica</taxon>
    </lineage>
</organism>
<dbReference type="GeneID" id="126883995"/>
<reference evidence="4" key="1">
    <citation type="submission" date="2025-05" db="UniProtKB">
        <authorList>
            <consortium name="EnsemblMetazoa"/>
        </authorList>
    </citation>
    <scope>IDENTIFICATION</scope>
</reference>
<dbReference type="CDD" id="cd15517">
    <property type="entry name" value="PHD_TCF19_like"/>
    <property type="match status" value="1"/>
</dbReference>
<proteinExistence type="predicted"/>
<feature type="compositionally biased region" description="Basic and acidic residues" evidence="2">
    <location>
        <begin position="437"/>
        <end position="450"/>
    </location>
</feature>
<feature type="coiled-coil region" evidence="1">
    <location>
        <begin position="398"/>
        <end position="425"/>
    </location>
</feature>
<dbReference type="InterPro" id="IPR036397">
    <property type="entry name" value="RNaseH_sf"/>
</dbReference>
<dbReference type="Proteomes" id="UP001652700">
    <property type="component" value="Unplaced"/>
</dbReference>
<evidence type="ECO:0000256" key="1">
    <source>
        <dbReference type="SAM" id="Coils"/>
    </source>
</evidence>
<evidence type="ECO:0000259" key="3">
    <source>
        <dbReference type="Pfam" id="PF03184"/>
    </source>
</evidence>
<accession>A0ABM5K6B1</accession>
<dbReference type="PANTHER" id="PTHR19303">
    <property type="entry name" value="TRANSPOSON"/>
    <property type="match status" value="1"/>
</dbReference>
<feature type="domain" description="DDE-1" evidence="3">
    <location>
        <begin position="98"/>
        <end position="232"/>
    </location>
</feature>
<protein>
    <recommendedName>
        <fullName evidence="3">DDE-1 domain-containing protein</fullName>
    </recommendedName>
</protein>
<feature type="region of interest" description="Disordered" evidence="2">
    <location>
        <begin position="323"/>
        <end position="347"/>
    </location>
</feature>
<evidence type="ECO:0000313" key="5">
    <source>
        <dbReference type="Proteomes" id="UP001652700"/>
    </source>
</evidence>
<name>A0ABM5K6B1_DIAVI</name>
<evidence type="ECO:0000256" key="2">
    <source>
        <dbReference type="SAM" id="MobiDB-lite"/>
    </source>
</evidence>
<dbReference type="InterPro" id="IPR050863">
    <property type="entry name" value="CenT-Element_Derived"/>
</dbReference>
<sequence>MAGKDWLQAFLKRHPNLSLRKPEATSLGRISGFNAESVGLFFKNLNIVLTKYNFQACRIFNVDETGITTVQVPSKIIAPKGVKQLGKAVSWERGRNITLCCSVSASGIYIPPMFIYPRIRMSEQLKRNGPVGAIYECSAKGWMTVELFLIWLKHFKKHASTSNDNPALLLLDNHSSHCSLSAYEFCRENGIIMLSFPPHTSNKLQPLDLTFYGPLKSAYSNECSLYMRRNVHKKITPFDVSEILNRAFVHVATMEKAQKGFEISGIVPYRPNIFTDEDFLPSTLSNIPAVELQLPEDELTPCTSETNRVPSKDAVLETNEPNVIPSTSKANEAHADVTPSTSKSGLANERQGDISIEEMTPLCVITENKLKKRGRKLGISKILTATPEKIELEQKENRKIQKKEKQKLSKNVKHVNKKIKRVTRKVFDDSSSSGSSLHDEMEICNDHSSDDPSSDVEEECIYCGEYGKSEMWYRCGVCHKWAHKECSGYDNHKSFICDYCK</sequence>
<keyword evidence="1" id="KW-0175">Coiled coil</keyword>
<dbReference type="EnsemblMetazoa" id="XM_050649769.1">
    <property type="protein sequence ID" value="XP_050505726.1"/>
    <property type="gene ID" value="LOC126883995"/>
</dbReference>
<dbReference type="InterPro" id="IPR011011">
    <property type="entry name" value="Znf_FYVE_PHD"/>
</dbReference>
<keyword evidence="5" id="KW-1185">Reference proteome</keyword>
<dbReference type="SUPFAM" id="SSF57903">
    <property type="entry name" value="FYVE/PHD zinc finger"/>
    <property type="match status" value="1"/>
</dbReference>
<evidence type="ECO:0000313" key="4">
    <source>
        <dbReference type="EnsemblMetazoa" id="XP_050505726.1"/>
    </source>
</evidence>
<dbReference type="Gene3D" id="3.30.420.10">
    <property type="entry name" value="Ribonuclease H-like superfamily/Ribonuclease H"/>
    <property type="match status" value="1"/>
</dbReference>
<dbReference type="RefSeq" id="XP_050505726.1">
    <property type="nucleotide sequence ID" value="XM_050649769.1"/>
</dbReference>
<feature type="region of interest" description="Disordered" evidence="2">
    <location>
        <begin position="430"/>
        <end position="455"/>
    </location>
</feature>